<keyword evidence="3 5" id="KW-0238">DNA-binding</keyword>
<sequence length="209" mass="24389">MVRRQKRIRKDPEDRKREITQAAARLISERGFNGISLKDVADEVGMSQPGLLHYVGNKDGLLSLLITDIYDAYGTPGEFLATGLPGSDPDGPLFPAYLRYLVRHNANRRMMVQLYMVLETEAFNPSHPLHDYFRVRPASVWEKYSEIPWRIPPEMGSWNESMDPVVRQCIEAMDGIQLRWLREPPIDLYDEWLVFEKLLFPSPIWDHYR</sequence>
<dbReference type="PANTHER" id="PTHR30055:SF175">
    <property type="entry name" value="HTH-TYPE TRANSCRIPTIONAL REPRESSOR KSTR2"/>
    <property type="match status" value="1"/>
</dbReference>
<name>A0ABS6W9S3_9BIFI</name>
<evidence type="ECO:0000313" key="8">
    <source>
        <dbReference type="Proteomes" id="UP000812844"/>
    </source>
</evidence>
<keyword evidence="4" id="KW-0804">Transcription</keyword>
<comment type="caution">
    <text evidence="7">The sequence shown here is derived from an EMBL/GenBank/DDBJ whole genome shotgun (WGS) entry which is preliminary data.</text>
</comment>
<evidence type="ECO:0000256" key="1">
    <source>
        <dbReference type="ARBA" id="ARBA00022491"/>
    </source>
</evidence>
<dbReference type="EMBL" id="JAHBBD010000014">
    <property type="protein sequence ID" value="MBW3083077.1"/>
    <property type="molecule type" value="Genomic_DNA"/>
</dbReference>
<keyword evidence="8" id="KW-1185">Reference proteome</keyword>
<keyword evidence="2" id="KW-0805">Transcription regulation</keyword>
<organism evidence="7 8">
    <name type="scientific">Bifidobacterium phasiani</name>
    <dbReference type="NCBI Taxonomy" id="2834431"/>
    <lineage>
        <taxon>Bacteria</taxon>
        <taxon>Bacillati</taxon>
        <taxon>Actinomycetota</taxon>
        <taxon>Actinomycetes</taxon>
        <taxon>Bifidobacteriales</taxon>
        <taxon>Bifidobacteriaceae</taxon>
        <taxon>Bifidobacterium</taxon>
    </lineage>
</organism>
<feature type="DNA-binding region" description="H-T-H motif" evidence="5">
    <location>
        <begin position="36"/>
        <end position="55"/>
    </location>
</feature>
<evidence type="ECO:0000256" key="2">
    <source>
        <dbReference type="ARBA" id="ARBA00023015"/>
    </source>
</evidence>
<proteinExistence type="predicted"/>
<evidence type="ECO:0000256" key="3">
    <source>
        <dbReference type="ARBA" id="ARBA00023125"/>
    </source>
</evidence>
<evidence type="ECO:0000256" key="5">
    <source>
        <dbReference type="PROSITE-ProRule" id="PRU00335"/>
    </source>
</evidence>
<dbReference type="Proteomes" id="UP000812844">
    <property type="component" value="Unassembled WGS sequence"/>
</dbReference>
<evidence type="ECO:0000256" key="4">
    <source>
        <dbReference type="ARBA" id="ARBA00023163"/>
    </source>
</evidence>
<dbReference type="RefSeq" id="WP_219081863.1">
    <property type="nucleotide sequence ID" value="NZ_JAHBBD010000014.1"/>
</dbReference>
<feature type="domain" description="HTH tetR-type" evidence="6">
    <location>
        <begin position="13"/>
        <end position="73"/>
    </location>
</feature>
<gene>
    <name evidence="7" type="ORF">KIH73_06785</name>
</gene>
<dbReference type="PANTHER" id="PTHR30055">
    <property type="entry name" value="HTH-TYPE TRANSCRIPTIONAL REGULATOR RUTR"/>
    <property type="match status" value="1"/>
</dbReference>
<dbReference type="Pfam" id="PF00440">
    <property type="entry name" value="TetR_N"/>
    <property type="match status" value="1"/>
</dbReference>
<dbReference type="InterPro" id="IPR001647">
    <property type="entry name" value="HTH_TetR"/>
</dbReference>
<keyword evidence="1" id="KW-0678">Repressor</keyword>
<accession>A0ABS6W9S3</accession>
<dbReference type="PROSITE" id="PS50977">
    <property type="entry name" value="HTH_TETR_2"/>
    <property type="match status" value="1"/>
</dbReference>
<evidence type="ECO:0000313" key="7">
    <source>
        <dbReference type="EMBL" id="MBW3083077.1"/>
    </source>
</evidence>
<protein>
    <submittedName>
        <fullName evidence="7">TetR/AcrR family transcriptional regulator</fullName>
    </submittedName>
</protein>
<dbReference type="InterPro" id="IPR050109">
    <property type="entry name" value="HTH-type_TetR-like_transc_reg"/>
</dbReference>
<reference evidence="7 8" key="1">
    <citation type="submission" date="2021-05" db="EMBL/GenBank/DDBJ databases">
        <title>Phylogenetic classification of ten novel species belonging to the genus Bifidobacterium comprising B. colchicus sp. nov., B. abeli sp. nov., B. bicoloris sp. nov., B. guerezis sp. nov., B. rosaliae sp. nov., B. santillanensis sp. nov., B. argentati sp. nov., B. amazzoni sp. nov., B. pluviali sp. nov., and B. pinnaculum sp. nov.</title>
        <authorList>
            <person name="Lugli G.A."/>
            <person name="Ruiz Garcia L."/>
            <person name="Margolles A."/>
            <person name="Ventura M."/>
        </authorList>
    </citation>
    <scope>NUCLEOTIDE SEQUENCE [LARGE SCALE GENOMIC DNA]</scope>
    <source>
        <strain evidence="7 8">6T3</strain>
    </source>
</reference>
<evidence type="ECO:0000259" key="6">
    <source>
        <dbReference type="PROSITE" id="PS50977"/>
    </source>
</evidence>